<name>C6HTS4_9BACT</name>
<dbReference type="SUPFAM" id="SSF56219">
    <property type="entry name" value="DNase I-like"/>
    <property type="match status" value="1"/>
</dbReference>
<evidence type="ECO:0000313" key="10">
    <source>
        <dbReference type="Proteomes" id="UP000009374"/>
    </source>
</evidence>
<feature type="site" description="Interaction with DNA substrate" evidence="7">
    <location>
        <position position="246"/>
    </location>
</feature>
<keyword evidence="10" id="KW-1185">Reference proteome</keyword>
<keyword evidence="6" id="KW-0464">Manganese</keyword>
<dbReference type="AlphaFoldDB" id="C6HTS4"/>
<proteinExistence type="inferred from homology"/>
<feature type="binding site" evidence="6">
    <location>
        <position position="245"/>
    </location>
    <ligand>
        <name>Mg(2+)</name>
        <dbReference type="ChEBI" id="CHEBI:18420"/>
        <label>1</label>
    </ligand>
</feature>
<feature type="binding site" evidence="6">
    <location>
        <position position="147"/>
    </location>
    <ligand>
        <name>Mg(2+)</name>
        <dbReference type="ChEBI" id="CHEBI:18420"/>
        <label>1</label>
    </ligand>
</feature>
<dbReference type="CDD" id="cd09086">
    <property type="entry name" value="ExoIII-like_AP-endo"/>
    <property type="match status" value="1"/>
</dbReference>
<evidence type="ECO:0000256" key="2">
    <source>
        <dbReference type="ARBA" id="ARBA00022723"/>
    </source>
</evidence>
<dbReference type="GO" id="GO:0003677">
    <property type="term" value="F:DNA binding"/>
    <property type="evidence" value="ECO:0007669"/>
    <property type="project" value="InterPro"/>
</dbReference>
<feature type="site" description="Important for catalytic activity" evidence="7">
    <location>
        <position position="216"/>
    </location>
</feature>
<sequence>MRVATWNVNSLPVRLPQVLDWIDRKSPDILCLQETKVPDSRFPAEPFRERGYDLLFRGQPTYNGVAILSRRPLSDPLRDFPGEPDPECRLLAATAGPLRLFNLYVPNGQDLDTPKYRYKLAWLDRLAALLDDERRRHPFLVLTGDFNIVPEDRDAYDPVALRGQIFLSPPEREALARIMNLGFRDAFRALHPDPGHFSWWDYRQGMFRRNMGLRIDLILMASSLEPALTSAEIDREVRKNERPSDHAPVFVDFDDSHLG</sequence>
<protein>
    <submittedName>
        <fullName evidence="9">Exodeoxyribonuclease III</fullName>
    </submittedName>
</protein>
<dbReference type="GO" id="GO:0046872">
    <property type="term" value="F:metal ion binding"/>
    <property type="evidence" value="ECO:0007669"/>
    <property type="project" value="UniProtKB-KW"/>
</dbReference>
<evidence type="ECO:0000256" key="6">
    <source>
        <dbReference type="PIRSR" id="PIRSR604808-2"/>
    </source>
</evidence>
<comment type="similarity">
    <text evidence="1">Belongs to the DNA repair enzymes AP/ExoA family.</text>
</comment>
<gene>
    <name evidence="9" type="ORF">UBAL3_24060055</name>
</gene>
<evidence type="ECO:0000259" key="8">
    <source>
        <dbReference type="Pfam" id="PF03372"/>
    </source>
</evidence>
<comment type="cofactor">
    <cofactor evidence="6">
        <name>Mg(2+)</name>
        <dbReference type="ChEBI" id="CHEBI:18420"/>
    </cofactor>
    <cofactor evidence="6">
        <name>Mn(2+)</name>
        <dbReference type="ChEBI" id="CHEBI:29035"/>
    </cofactor>
    <text evidence="6">Probably binds two magnesium or manganese ions per subunit.</text>
</comment>
<dbReference type="NCBIfam" id="TIGR00195">
    <property type="entry name" value="exoDNase_III"/>
    <property type="match status" value="1"/>
</dbReference>
<feature type="binding site" evidence="6">
    <location>
        <position position="145"/>
    </location>
    <ligand>
        <name>Mg(2+)</name>
        <dbReference type="ChEBI" id="CHEBI:18420"/>
        <label>1</label>
    </ligand>
</feature>
<feature type="active site" description="Proton donor/acceptor" evidence="5">
    <location>
        <position position="145"/>
    </location>
</feature>
<dbReference type="PANTHER" id="PTHR43250:SF2">
    <property type="entry name" value="EXODEOXYRIBONUCLEASE III"/>
    <property type="match status" value="1"/>
</dbReference>
<organism evidence="9 10">
    <name type="scientific">Leptospirillum ferrodiazotrophum</name>
    <dbReference type="NCBI Taxonomy" id="412449"/>
    <lineage>
        <taxon>Bacteria</taxon>
        <taxon>Pseudomonadati</taxon>
        <taxon>Nitrospirota</taxon>
        <taxon>Nitrospiria</taxon>
        <taxon>Nitrospirales</taxon>
        <taxon>Nitrospiraceae</taxon>
        <taxon>Leptospirillum</taxon>
    </lineage>
</organism>
<evidence type="ECO:0000256" key="1">
    <source>
        <dbReference type="ARBA" id="ARBA00007092"/>
    </source>
</evidence>
<dbReference type="InterPro" id="IPR020847">
    <property type="entry name" value="AP_endonuclease_F1_BS"/>
</dbReference>
<evidence type="ECO:0000256" key="4">
    <source>
        <dbReference type="ARBA" id="ARBA00022842"/>
    </source>
</evidence>
<dbReference type="InterPro" id="IPR005135">
    <property type="entry name" value="Endo/exonuclease/phosphatase"/>
</dbReference>
<dbReference type="InterPro" id="IPR036691">
    <property type="entry name" value="Endo/exonu/phosph_ase_sf"/>
</dbReference>
<dbReference type="Pfam" id="PF03372">
    <property type="entry name" value="Exo_endo_phos"/>
    <property type="match status" value="1"/>
</dbReference>
<feature type="binding site" evidence="6">
    <location>
        <position position="246"/>
    </location>
    <ligand>
        <name>Mg(2+)</name>
        <dbReference type="ChEBI" id="CHEBI:18420"/>
        <label>1</label>
    </ligand>
</feature>
<dbReference type="Proteomes" id="UP000009374">
    <property type="component" value="Unassembled WGS sequence"/>
</dbReference>
<accession>C6HTS4</accession>
<dbReference type="NCBIfam" id="TIGR00633">
    <property type="entry name" value="xth"/>
    <property type="match status" value="1"/>
</dbReference>
<dbReference type="GO" id="GO:0004519">
    <property type="term" value="F:endonuclease activity"/>
    <property type="evidence" value="ECO:0007669"/>
    <property type="project" value="InterPro"/>
</dbReference>
<dbReference type="PANTHER" id="PTHR43250">
    <property type="entry name" value="EXODEOXYRIBONUCLEASE III"/>
    <property type="match status" value="1"/>
</dbReference>
<evidence type="ECO:0000256" key="5">
    <source>
        <dbReference type="PIRSR" id="PIRSR604808-1"/>
    </source>
</evidence>
<dbReference type="Gene3D" id="3.60.10.10">
    <property type="entry name" value="Endonuclease/exonuclease/phosphatase"/>
    <property type="match status" value="1"/>
</dbReference>
<dbReference type="GO" id="GO:0006281">
    <property type="term" value="P:DNA repair"/>
    <property type="evidence" value="ECO:0007669"/>
    <property type="project" value="InterPro"/>
</dbReference>
<keyword evidence="4 6" id="KW-0460">Magnesium</keyword>
<evidence type="ECO:0000256" key="3">
    <source>
        <dbReference type="ARBA" id="ARBA00022801"/>
    </source>
</evidence>
<feature type="site" description="Transition state stabilizer" evidence="7">
    <location>
        <position position="147"/>
    </location>
</feature>
<dbReference type="InterPro" id="IPR037493">
    <property type="entry name" value="ExoIII-like"/>
</dbReference>
<dbReference type="PROSITE" id="PS00726">
    <property type="entry name" value="AP_NUCLEASE_F1_1"/>
    <property type="match status" value="1"/>
</dbReference>
<dbReference type="PROSITE" id="PS51435">
    <property type="entry name" value="AP_NUCLEASE_F1_4"/>
    <property type="match status" value="1"/>
</dbReference>
<evidence type="ECO:0000256" key="7">
    <source>
        <dbReference type="PIRSR" id="PIRSR604808-3"/>
    </source>
</evidence>
<feature type="binding site" evidence="6">
    <location>
        <position position="7"/>
    </location>
    <ligand>
        <name>Mg(2+)</name>
        <dbReference type="ChEBI" id="CHEBI:18420"/>
        <label>1</label>
    </ligand>
</feature>
<dbReference type="EMBL" id="GG693851">
    <property type="protein sequence ID" value="EES54039.1"/>
    <property type="molecule type" value="Genomic_DNA"/>
</dbReference>
<dbReference type="GO" id="GO:0008311">
    <property type="term" value="F:double-stranded DNA 3'-5' DNA exonuclease activity"/>
    <property type="evidence" value="ECO:0007669"/>
    <property type="project" value="InterPro"/>
</dbReference>
<feature type="domain" description="Endonuclease/exonuclease/phosphatase" evidence="8">
    <location>
        <begin position="4"/>
        <end position="246"/>
    </location>
</feature>
<dbReference type="InterPro" id="IPR004808">
    <property type="entry name" value="AP_endonuc_1"/>
</dbReference>
<feature type="active site" evidence="5">
    <location>
        <position position="104"/>
    </location>
</feature>
<evidence type="ECO:0000313" key="9">
    <source>
        <dbReference type="EMBL" id="EES54039.1"/>
    </source>
</evidence>
<reference evidence="9 10" key="1">
    <citation type="journal article" date="2009" name="Appl. Environ. Microbiol.">
        <title>Community genomic and proteomic analyses of chemoautotrophic iron-oxidizing "Leptospirillum rubarum" (Group II) and "Leptospirillum ferrodiazotrophum" (Group III) bacteria in acid mine drainage biofilms.</title>
        <authorList>
            <person name="Goltsman D.S."/>
            <person name="Denef V.J."/>
            <person name="Singer S.W."/>
            <person name="VerBerkmoes N.C."/>
            <person name="Lefsrud M."/>
            <person name="Mueller R.S."/>
            <person name="Dick G.J."/>
            <person name="Sun C.L."/>
            <person name="Wheeler K.E."/>
            <person name="Zemla A."/>
            <person name="Baker B.J."/>
            <person name="Hauser L."/>
            <person name="Land M."/>
            <person name="Shah M.B."/>
            <person name="Thelen M.P."/>
            <person name="Hettich R.L."/>
            <person name="Banfield J.F."/>
        </authorList>
    </citation>
    <scope>NUCLEOTIDE SEQUENCE [LARGE SCALE GENOMIC DNA]</scope>
</reference>
<feature type="active site" description="Proton acceptor" evidence="5">
    <location>
        <position position="246"/>
    </location>
</feature>
<keyword evidence="2 6" id="KW-0479">Metal-binding</keyword>
<keyword evidence="3" id="KW-0378">Hydrolase</keyword>
<feature type="binding site" evidence="6">
    <location>
        <position position="34"/>
    </location>
    <ligand>
        <name>Mg(2+)</name>
        <dbReference type="ChEBI" id="CHEBI:18420"/>
        <label>1</label>
    </ligand>
</feature>